<reference evidence="1 2" key="1">
    <citation type="submission" date="2024-07" db="EMBL/GenBank/DDBJ databases">
        <title>Draft Genome Sequence of Ferrimicrobium acidiphilum Strain YE2023, Isolated from a Pulp of Bioleach Reactor.</title>
        <authorList>
            <person name="Elkina Y.A."/>
            <person name="Bulaeva A.G."/>
            <person name="Beletsky A.V."/>
            <person name="Mardanov A.V."/>
        </authorList>
    </citation>
    <scope>NUCLEOTIDE SEQUENCE [LARGE SCALE GENOMIC DNA]</scope>
    <source>
        <strain evidence="1 2">YE2023</strain>
    </source>
</reference>
<proteinExistence type="predicted"/>
<dbReference type="EMBL" id="JBFSHR010000070">
    <property type="protein sequence ID" value="MEX6430663.1"/>
    <property type="molecule type" value="Genomic_DNA"/>
</dbReference>
<protein>
    <submittedName>
        <fullName evidence="1">Uncharacterized protein</fullName>
    </submittedName>
</protein>
<dbReference type="Proteomes" id="UP001560267">
    <property type="component" value="Unassembled WGS sequence"/>
</dbReference>
<comment type="caution">
    <text evidence="1">The sequence shown here is derived from an EMBL/GenBank/DDBJ whole genome shotgun (WGS) entry which is preliminary data.</text>
</comment>
<sequence length="52" mass="5632">MTDAIIVNLVASGGTNNELKVRAKSSQYPTDIKVADAEFATVRPARDDIHCE</sequence>
<gene>
    <name evidence="1" type="ORF">AB6A68_12580</name>
</gene>
<evidence type="ECO:0000313" key="2">
    <source>
        <dbReference type="Proteomes" id="UP001560267"/>
    </source>
</evidence>
<name>A0ABV3Y7Z3_9ACTN</name>
<dbReference type="RefSeq" id="WP_298383829.1">
    <property type="nucleotide sequence ID" value="NZ_JBFSHR010000070.1"/>
</dbReference>
<keyword evidence="2" id="KW-1185">Reference proteome</keyword>
<organism evidence="1 2">
    <name type="scientific">Ferrimicrobium acidiphilum</name>
    <dbReference type="NCBI Taxonomy" id="121039"/>
    <lineage>
        <taxon>Bacteria</taxon>
        <taxon>Bacillati</taxon>
        <taxon>Actinomycetota</taxon>
        <taxon>Acidimicrobiia</taxon>
        <taxon>Acidimicrobiales</taxon>
        <taxon>Acidimicrobiaceae</taxon>
        <taxon>Ferrimicrobium</taxon>
    </lineage>
</organism>
<accession>A0ABV3Y7Z3</accession>
<evidence type="ECO:0000313" key="1">
    <source>
        <dbReference type="EMBL" id="MEX6430663.1"/>
    </source>
</evidence>